<dbReference type="InterPro" id="IPR027417">
    <property type="entry name" value="P-loop_NTPase"/>
</dbReference>
<dbReference type="KEGG" id="vg:26041479"/>
<feature type="domain" description="Hint" evidence="1">
    <location>
        <begin position="243"/>
        <end position="288"/>
    </location>
</feature>
<evidence type="ECO:0000313" key="2">
    <source>
        <dbReference type="EMBL" id="CBJ93810.1"/>
    </source>
</evidence>
<dbReference type="Pfam" id="PF03237">
    <property type="entry name" value="Terminase_6N"/>
    <property type="match status" value="1"/>
</dbReference>
<dbReference type="Gene3D" id="3.40.50.300">
    <property type="entry name" value="P-loop containing nucleotide triphosphate hydrolases"/>
    <property type="match status" value="2"/>
</dbReference>
<organism evidence="2 3">
    <name type="scientific">Campylobacter phage CP220</name>
    <dbReference type="NCBI Taxonomy" id="2994044"/>
    <lineage>
        <taxon>Viruses</taxon>
        <taxon>Duplodnaviria</taxon>
        <taxon>Heunggongvirae</taxon>
        <taxon>Uroviricota</taxon>
        <taxon>Caudoviricetes</taxon>
        <taxon>Connertonviridae</taxon>
        <taxon>Firehammervirus</taxon>
        <taxon>Firehammervirus CP220</taxon>
    </lineage>
</organism>
<evidence type="ECO:0000259" key="1">
    <source>
        <dbReference type="SMART" id="SM00305"/>
    </source>
</evidence>
<reference evidence="2 3" key="1">
    <citation type="journal article" date="2010" name="BMC Genomics">
        <title>Evidence for a lineage of virulent bacteriophages that target Campylobacter.</title>
        <authorList>
            <person name="Timms A.R."/>
            <person name="Cambray-Young J."/>
            <person name="Scott A.E."/>
            <person name="Petty N.K."/>
            <person name="Connerton P.L."/>
            <person name="Clarke L."/>
            <person name="Seeger K."/>
            <person name="Quail M."/>
            <person name="Cummings N."/>
            <person name="Maskell D.J."/>
            <person name="Thomson N.R."/>
            <person name="Connerton I.F."/>
        </authorList>
    </citation>
    <scope>NUCLEOTIDE SEQUENCE [LARGE SCALE GENOMIC DNA]</scope>
</reference>
<proteinExistence type="predicted"/>
<evidence type="ECO:0000313" key="3">
    <source>
        <dbReference type="Proteomes" id="UP000002369"/>
    </source>
</evidence>
<sequence length="744" mass="84947">MLSKEEIKYFQTHKNEITDELLETIRAQGKLGKAQALEILDLPKDSDNYYLDAYNTRISYNGSRGLKKAYTKLNLSPIHISELEKCANDPLYFLRNYVRMTTPKGFDFVDSRPYQDEFIQLLSDDSIENVISMQPRQCIEANTKINVNGNETTIMRLFINQESNKRLYFNSSKFIESYECKDKYVETPIGKVKILEVHKTIKYNIFEIETENGFKLQASELHVLIDENDNELYVRDCLNKVIKTKSGPSKIISKTFIKYDHCYDLTLEHHHLYYTNGVLSHNSSKSTTTSVKLAHLYCFKKDINIGIVAYSGNSAREFLDKTKKMLIGLPIWMQPGTVTWNKGSIECENNIKILTDVPSSDAFRGTSTNIIVVDECAYLDPAGWIDFTDGVLPSQAGLAFKKLVILSTPKGKNHFYDIWQGAGDTLETSINGFVRHRVDWRLVPRFKSDGTKYDPEEFKQQQIKTGGLVVWNSAYECKFEGSAMTLIPSEILDTYKPQEPIEVDNIKDSKILIYEEPIPGHKYVMGVDTAKEGADFTGVQIFDTTDLNFRQVASAKLKIDYMLLPELLNEYGLRFNQALIIVENNEGSGQVVADILKRDYEYENLYYDVNKQKQRLKYPGFRTTKLSRDVILQTVATLAQANKLLLVDKETIKEFGVFTLNDNGKYQAAVGYHDDLVMSCCLCFGIFTNVKNFEDMKEIVDSLKSSEGKSFEYLTFGAFADGLGTEPDSNTDNKDLNLSNLEYY</sequence>
<dbReference type="EMBL" id="FN667788">
    <property type="protein sequence ID" value="CBJ93810.1"/>
    <property type="molecule type" value="Genomic_DNA"/>
</dbReference>
<gene>
    <name evidence="2" type="ORF">CPT_0001</name>
</gene>
<accession>D5GUZ3</accession>
<dbReference type="InterPro" id="IPR030934">
    <property type="entry name" value="Intein_C"/>
</dbReference>
<dbReference type="Proteomes" id="UP000002369">
    <property type="component" value="Segment"/>
</dbReference>
<name>D5GUZ3_9CAUD</name>
<dbReference type="RefSeq" id="YP_009169135.1">
    <property type="nucleotide sequence ID" value="NC_027997.1"/>
</dbReference>
<dbReference type="GeneID" id="26041479"/>
<dbReference type="SMART" id="SM00305">
    <property type="entry name" value="HintC"/>
    <property type="match status" value="1"/>
</dbReference>
<keyword evidence="3" id="KW-1185">Reference proteome</keyword>
<dbReference type="InterPro" id="IPR036844">
    <property type="entry name" value="Hint_dom_sf"/>
</dbReference>
<dbReference type="PROSITE" id="PS50818">
    <property type="entry name" value="INTEIN_C_TER"/>
    <property type="match status" value="1"/>
</dbReference>
<dbReference type="InterPro" id="IPR003586">
    <property type="entry name" value="Hint_dom_C"/>
</dbReference>
<dbReference type="NCBIfam" id="TIGR01443">
    <property type="entry name" value="intein_Cterm"/>
    <property type="match status" value="1"/>
</dbReference>
<protein>
    <submittedName>
        <fullName evidence="2">Phage DNA packaging protein (Terminase)</fullName>
    </submittedName>
</protein>
<dbReference type="SUPFAM" id="SSF51294">
    <property type="entry name" value="Hedgehog/intein (Hint) domain"/>
    <property type="match status" value="1"/>
</dbReference>
<dbReference type="Gene3D" id="3.30.420.240">
    <property type="match status" value="1"/>
</dbReference>
<dbReference type="CDD" id="cd00081">
    <property type="entry name" value="Hint"/>
    <property type="match status" value="1"/>
</dbReference>